<proteinExistence type="predicted"/>
<accession>A0A1X0Y4D3</accession>
<protein>
    <submittedName>
        <fullName evidence="1">Uncharacterized protein</fullName>
    </submittedName>
</protein>
<evidence type="ECO:0000313" key="2">
    <source>
        <dbReference type="Proteomes" id="UP000193040"/>
    </source>
</evidence>
<organism evidence="1 2">
    <name type="scientific">Mycobacterium simiae</name>
    <name type="common">Mycobacterium habana</name>
    <dbReference type="NCBI Taxonomy" id="1784"/>
    <lineage>
        <taxon>Bacteria</taxon>
        <taxon>Bacillati</taxon>
        <taxon>Actinomycetota</taxon>
        <taxon>Actinomycetes</taxon>
        <taxon>Mycobacteriales</taxon>
        <taxon>Mycobacteriaceae</taxon>
        <taxon>Mycobacterium</taxon>
        <taxon>Mycobacterium simiae complex</taxon>
    </lineage>
</organism>
<reference evidence="1 2" key="1">
    <citation type="submission" date="2017-03" db="EMBL/GenBank/DDBJ databases">
        <title>Genomic insights into Mycobacterium simiae human colonization.</title>
        <authorList>
            <person name="Steffani J.L."/>
            <person name="Brunck M.E."/>
            <person name="Cruz E."/>
            <person name="Montiel R."/>
            <person name="Barona F."/>
        </authorList>
    </citation>
    <scope>NUCLEOTIDE SEQUENCE [LARGE SCALE GENOMIC DNA]</scope>
    <source>
        <strain evidence="1 2">MsiGto</strain>
    </source>
</reference>
<gene>
    <name evidence="1" type="ORF">B5M45_13720</name>
</gene>
<keyword evidence="2" id="KW-1185">Reference proteome</keyword>
<comment type="caution">
    <text evidence="1">The sequence shown here is derived from an EMBL/GenBank/DDBJ whole genome shotgun (WGS) entry which is preliminary data.</text>
</comment>
<evidence type="ECO:0000313" key="1">
    <source>
        <dbReference type="EMBL" id="ORJ59968.1"/>
    </source>
</evidence>
<name>A0A1X0Y4D3_MYCSI</name>
<dbReference type="Proteomes" id="UP000193040">
    <property type="component" value="Unassembled WGS sequence"/>
</dbReference>
<dbReference type="EMBL" id="MZZM01000018">
    <property type="protein sequence ID" value="ORJ59968.1"/>
    <property type="molecule type" value="Genomic_DNA"/>
</dbReference>
<dbReference type="AlphaFoldDB" id="A0A1X0Y4D3"/>
<sequence>MEAGPAGKHLWVLDHWPVVGRTKGIAQVIRLFGAAPGQRDIAVAGKAGVGKLRLAREAVRKAAGAGWAVRSVAATVTSRTIPSGTFAAWTDNVDALMAALSSAAG</sequence>